<evidence type="ECO:0000256" key="2">
    <source>
        <dbReference type="ARBA" id="ARBA00022705"/>
    </source>
</evidence>
<evidence type="ECO:0000256" key="6">
    <source>
        <dbReference type="SAM" id="Coils"/>
    </source>
</evidence>
<keyword evidence="3" id="KW-0479">Metal-binding</keyword>
<evidence type="ECO:0000313" key="7">
    <source>
        <dbReference type="EMBL" id="AGB40084.1"/>
    </source>
</evidence>
<keyword evidence="6" id="KW-0175">Coiled coil</keyword>
<evidence type="ECO:0000256" key="3">
    <source>
        <dbReference type="ARBA" id="ARBA00022723"/>
    </source>
</evidence>
<dbReference type="AlphaFoldDB" id="L0K6T7"/>
<dbReference type="KEGG" id="hhl:Halha_0063"/>
<feature type="coiled-coil region" evidence="6">
    <location>
        <begin position="8"/>
        <end position="59"/>
    </location>
</feature>
<dbReference type="Pfam" id="PF06156">
    <property type="entry name" value="YabA"/>
    <property type="match status" value="1"/>
</dbReference>
<proteinExistence type="predicted"/>
<keyword evidence="4" id="KW-0862">Zinc</keyword>
<dbReference type="EMBL" id="CP003359">
    <property type="protein sequence ID" value="AGB40084.1"/>
    <property type="molecule type" value="Genomic_DNA"/>
</dbReference>
<keyword evidence="8" id="KW-1185">Reference proteome</keyword>
<accession>L0K6T7</accession>
<dbReference type="Proteomes" id="UP000010880">
    <property type="component" value="Chromosome"/>
</dbReference>
<dbReference type="GO" id="GO:0006260">
    <property type="term" value="P:DNA replication"/>
    <property type="evidence" value="ECO:0007669"/>
    <property type="project" value="UniProtKB-KW"/>
</dbReference>
<dbReference type="PIRSF" id="PIRSF021439">
    <property type="entry name" value="DUF972"/>
    <property type="match status" value="1"/>
</dbReference>
<evidence type="ECO:0008006" key="9">
    <source>
        <dbReference type="Google" id="ProtNLM"/>
    </source>
</evidence>
<sequence>MEEIIGLLAHFQEQLQVLNDDFQKVKNTVYDMYKENESLREENENLKRLLFEKEEAQEEGVDKEEGQHNLSRLYQEGFHVCHLNFGEQREGSCLFCAGMLDDEENPNQIKENTSG</sequence>
<name>L0K6T7_HALHC</name>
<gene>
    <name evidence="7" type="ordered locus">Halha_0063</name>
</gene>
<dbReference type="GO" id="GO:0046872">
    <property type="term" value="F:metal ion binding"/>
    <property type="evidence" value="ECO:0007669"/>
    <property type="project" value="UniProtKB-KW"/>
</dbReference>
<evidence type="ECO:0000313" key="8">
    <source>
        <dbReference type="Proteomes" id="UP000010880"/>
    </source>
</evidence>
<dbReference type="STRING" id="748449.Halha_0063"/>
<keyword evidence="2" id="KW-0235">DNA replication</keyword>
<evidence type="ECO:0000256" key="5">
    <source>
        <dbReference type="ARBA" id="ARBA00022880"/>
    </source>
</evidence>
<reference evidence="8" key="1">
    <citation type="submission" date="2012-02" db="EMBL/GenBank/DDBJ databases">
        <title>The complete genome of Halobacteroides halobius DSM 5150.</title>
        <authorList>
            <person name="Lucas S."/>
            <person name="Copeland A."/>
            <person name="Lapidus A."/>
            <person name="Glavina del Rio T."/>
            <person name="Dalin E."/>
            <person name="Tice H."/>
            <person name="Bruce D."/>
            <person name="Goodwin L."/>
            <person name="Pitluck S."/>
            <person name="Peters L."/>
            <person name="Mikhailova N."/>
            <person name="Gu W."/>
            <person name="Kyrpides N."/>
            <person name="Mavromatis K."/>
            <person name="Ivanova N."/>
            <person name="Brettin T."/>
            <person name="Detter J.C."/>
            <person name="Han C."/>
            <person name="Larimer F."/>
            <person name="Land M."/>
            <person name="Hauser L."/>
            <person name="Markowitz V."/>
            <person name="Cheng J.-F."/>
            <person name="Hugenholtz P."/>
            <person name="Woyke T."/>
            <person name="Wu D."/>
            <person name="Tindall B."/>
            <person name="Pomrenke H."/>
            <person name="Brambilla E."/>
            <person name="Klenk H.-P."/>
            <person name="Eisen J.A."/>
        </authorList>
    </citation>
    <scope>NUCLEOTIDE SEQUENCE [LARGE SCALE GENOMIC DNA]</scope>
    <source>
        <strain evidence="8">ATCC 35273 / DSM 5150 / MD-1</strain>
    </source>
</reference>
<evidence type="ECO:0000256" key="4">
    <source>
        <dbReference type="ARBA" id="ARBA00022833"/>
    </source>
</evidence>
<dbReference type="RefSeq" id="WP_015325812.1">
    <property type="nucleotide sequence ID" value="NC_019978.1"/>
</dbReference>
<keyword evidence="5" id="KW-0236">DNA replication inhibitor</keyword>
<dbReference type="OrthoDB" id="2112130at2"/>
<evidence type="ECO:0000256" key="1">
    <source>
        <dbReference type="ARBA" id="ARBA00022490"/>
    </source>
</evidence>
<dbReference type="GO" id="GO:0008156">
    <property type="term" value="P:negative regulation of DNA replication"/>
    <property type="evidence" value="ECO:0007669"/>
    <property type="project" value="UniProtKB-KW"/>
</dbReference>
<organism evidence="7 8">
    <name type="scientific">Halobacteroides halobius (strain ATCC 35273 / DSM 5150 / MD-1)</name>
    <dbReference type="NCBI Taxonomy" id="748449"/>
    <lineage>
        <taxon>Bacteria</taxon>
        <taxon>Bacillati</taxon>
        <taxon>Bacillota</taxon>
        <taxon>Clostridia</taxon>
        <taxon>Halanaerobiales</taxon>
        <taxon>Halobacteroidaceae</taxon>
        <taxon>Halobacteroides</taxon>
    </lineage>
</organism>
<dbReference type="InterPro" id="IPR010377">
    <property type="entry name" value="YabA"/>
</dbReference>
<keyword evidence="1" id="KW-0963">Cytoplasm</keyword>
<protein>
    <recommendedName>
        <fullName evidence="9">Regulator of replication initiation timing</fullName>
    </recommendedName>
</protein>
<dbReference type="eggNOG" id="COG4467">
    <property type="taxonomic scope" value="Bacteria"/>
</dbReference>
<dbReference type="HOGENOM" id="CLU_157169_0_0_9"/>